<dbReference type="GO" id="GO:0008745">
    <property type="term" value="F:N-acetylmuramoyl-L-alanine amidase activity"/>
    <property type="evidence" value="ECO:0007669"/>
    <property type="project" value="UniProtKB-EC"/>
</dbReference>
<name>A0ABV5X2D5_9MICO</name>
<evidence type="ECO:0000256" key="4">
    <source>
        <dbReference type="ARBA" id="ARBA00023316"/>
    </source>
</evidence>
<dbReference type="InterPro" id="IPR036505">
    <property type="entry name" value="Amidase/PGRP_sf"/>
</dbReference>
<accession>A0ABV5X2D5</accession>
<comment type="caution">
    <text evidence="6">The sequence shown here is derived from an EMBL/GenBank/DDBJ whole genome shotgun (WGS) entry which is preliminary data.</text>
</comment>
<dbReference type="Pfam" id="PF01510">
    <property type="entry name" value="Amidase_2"/>
    <property type="match status" value="1"/>
</dbReference>
<evidence type="ECO:0000256" key="2">
    <source>
        <dbReference type="ARBA" id="ARBA00011901"/>
    </source>
</evidence>
<dbReference type="EMBL" id="JBHMAU010000057">
    <property type="protein sequence ID" value="MFB9776595.1"/>
    <property type="molecule type" value="Genomic_DNA"/>
</dbReference>
<evidence type="ECO:0000313" key="6">
    <source>
        <dbReference type="EMBL" id="MFB9776595.1"/>
    </source>
</evidence>
<keyword evidence="4" id="KW-0961">Cell wall biogenesis/degradation</keyword>
<dbReference type="CDD" id="cd06583">
    <property type="entry name" value="PGRP"/>
    <property type="match status" value="1"/>
</dbReference>
<dbReference type="EC" id="3.5.1.28" evidence="2"/>
<keyword evidence="7" id="KW-1185">Reference proteome</keyword>
<dbReference type="PANTHER" id="PTHR30417">
    <property type="entry name" value="N-ACETYLMURAMOYL-L-ALANINE AMIDASE AMID"/>
    <property type="match status" value="1"/>
</dbReference>
<dbReference type="Gene3D" id="3.40.80.10">
    <property type="entry name" value="Peptidoglycan recognition protein-like"/>
    <property type="match status" value="1"/>
</dbReference>
<evidence type="ECO:0000256" key="3">
    <source>
        <dbReference type="ARBA" id="ARBA00022801"/>
    </source>
</evidence>
<evidence type="ECO:0000313" key="7">
    <source>
        <dbReference type="Proteomes" id="UP001589707"/>
    </source>
</evidence>
<reference evidence="6 7" key="1">
    <citation type="submission" date="2024-09" db="EMBL/GenBank/DDBJ databases">
        <authorList>
            <person name="Sun Q."/>
            <person name="Mori K."/>
        </authorList>
    </citation>
    <scope>NUCLEOTIDE SEQUENCE [LARGE SCALE GENOMIC DNA]</scope>
    <source>
        <strain evidence="6 7">JCM 11683</strain>
    </source>
</reference>
<dbReference type="InterPro" id="IPR051206">
    <property type="entry name" value="NAMLAA_amidase_2"/>
</dbReference>
<gene>
    <name evidence="6" type="ORF">ACFFN1_09310</name>
</gene>
<organism evidence="6 7">
    <name type="scientific">Brevibacterium otitidis</name>
    <dbReference type="NCBI Taxonomy" id="53364"/>
    <lineage>
        <taxon>Bacteria</taxon>
        <taxon>Bacillati</taxon>
        <taxon>Actinomycetota</taxon>
        <taxon>Actinomycetes</taxon>
        <taxon>Micrococcales</taxon>
        <taxon>Brevibacteriaceae</taxon>
        <taxon>Brevibacterium</taxon>
    </lineage>
</organism>
<evidence type="ECO:0000259" key="5">
    <source>
        <dbReference type="SMART" id="SM00644"/>
    </source>
</evidence>
<evidence type="ECO:0000256" key="1">
    <source>
        <dbReference type="ARBA" id="ARBA00001561"/>
    </source>
</evidence>
<dbReference type="RefSeq" id="WP_376840435.1">
    <property type="nucleotide sequence ID" value="NZ_JBHMAU010000057.1"/>
</dbReference>
<keyword evidence="3 6" id="KW-0378">Hydrolase</keyword>
<dbReference type="Proteomes" id="UP001589707">
    <property type="component" value="Unassembled WGS sequence"/>
</dbReference>
<dbReference type="SMART" id="SM00644">
    <property type="entry name" value="Ami_2"/>
    <property type="match status" value="1"/>
</dbReference>
<proteinExistence type="predicted"/>
<feature type="domain" description="N-acetylmuramoyl-L-alanine amidase" evidence="5">
    <location>
        <begin position="9"/>
        <end position="133"/>
    </location>
</feature>
<comment type="catalytic activity">
    <reaction evidence="1">
        <text>Hydrolyzes the link between N-acetylmuramoyl residues and L-amino acid residues in certain cell-wall glycopeptides.</text>
        <dbReference type="EC" id="3.5.1.28"/>
    </reaction>
</comment>
<dbReference type="InterPro" id="IPR002502">
    <property type="entry name" value="Amidase_domain"/>
</dbReference>
<dbReference type="SUPFAM" id="SSF55846">
    <property type="entry name" value="N-acetylmuramoyl-L-alanine amidase-like"/>
    <property type="match status" value="1"/>
</dbReference>
<dbReference type="PANTHER" id="PTHR30417:SF1">
    <property type="entry name" value="N-ACETYLMURAMOYL-L-ALANINE AMIDASE AMID"/>
    <property type="match status" value="1"/>
</dbReference>
<sequence>MAEPIWIGSPNFNEGRAGSGIDRIVIHYIVGTLAAADGTFLDPEAQVSAHYGIGEGELHQYVGEENTAWHAGDLSMNQRSIGIEHSADQDRAPDQFTYDTSIALCTRICREYGLDPQAQIIPHNSVVSTSCPGTVDLQRIKDGVAAAL</sequence>
<protein>
    <recommendedName>
        <fullName evidence="2">N-acetylmuramoyl-L-alanine amidase</fullName>
        <ecNumber evidence="2">3.5.1.28</ecNumber>
    </recommendedName>
</protein>